<evidence type="ECO:0000313" key="4">
    <source>
        <dbReference type="EMBL" id="ANP47843.1"/>
    </source>
</evidence>
<dbReference type="Gene3D" id="3.30.2180.10">
    <property type="entry name" value="ATP12-like"/>
    <property type="match status" value="1"/>
</dbReference>
<evidence type="ECO:0000256" key="1">
    <source>
        <dbReference type="ARBA" id="ARBA00008231"/>
    </source>
</evidence>
<evidence type="ECO:0000256" key="3">
    <source>
        <dbReference type="ARBA" id="ARBA00023186"/>
    </source>
</evidence>
<dbReference type="GO" id="GO:0043461">
    <property type="term" value="P:proton-transporting ATP synthase complex assembly"/>
    <property type="evidence" value="ECO:0007669"/>
    <property type="project" value="InterPro"/>
</dbReference>
<gene>
    <name evidence="4" type="ORF">ATE48_19040</name>
</gene>
<reference evidence="4 5" key="1">
    <citation type="submission" date="2015-11" db="EMBL/GenBank/DDBJ databases">
        <title>Whole-Genome Sequence of Candidatus Oderbacter manganicum from the National Park Lower Oder Valley, Germany.</title>
        <authorList>
            <person name="Braun B."/>
            <person name="Liere K."/>
            <person name="Szewzyk U."/>
        </authorList>
    </citation>
    <scope>NUCLEOTIDE SEQUENCE [LARGE SCALE GENOMIC DNA]</scope>
    <source>
        <strain evidence="4 5">OTSz_A_272</strain>
    </source>
</reference>
<dbReference type="OrthoDB" id="9797825at2"/>
<dbReference type="Gene3D" id="1.10.3580.10">
    <property type="entry name" value="ATP12 ATPase"/>
    <property type="match status" value="1"/>
</dbReference>
<dbReference type="PANTHER" id="PTHR21013">
    <property type="entry name" value="ATP SYNTHASE MITOCHONDRIAL F1 COMPLEX ASSEMBLY FACTOR 2/ATP12 PROTEIN, MITOCHONDRIAL PRECURSOR"/>
    <property type="match status" value="1"/>
</dbReference>
<evidence type="ECO:0000313" key="5">
    <source>
        <dbReference type="Proteomes" id="UP000092498"/>
    </source>
</evidence>
<dbReference type="PANTHER" id="PTHR21013:SF10">
    <property type="entry name" value="ATP SYNTHASE MITOCHONDRIAL F1 COMPLEX ASSEMBLY FACTOR 2"/>
    <property type="match status" value="1"/>
</dbReference>
<protein>
    <recommendedName>
        <fullName evidence="6">ATPase</fullName>
    </recommendedName>
</protein>
<name>A0A1B1AMQ7_9PROT</name>
<dbReference type="EMBL" id="CP013244">
    <property type="protein sequence ID" value="ANP47843.1"/>
    <property type="molecule type" value="Genomic_DNA"/>
</dbReference>
<evidence type="ECO:0000256" key="2">
    <source>
        <dbReference type="ARBA" id="ARBA00022946"/>
    </source>
</evidence>
<dbReference type="AlphaFoldDB" id="A0A1B1AMQ7"/>
<dbReference type="InParanoid" id="A0A1B1AMQ7"/>
<organism evidence="4 5">
    <name type="scientific">Candidatus Viadribacter manganicus</name>
    <dbReference type="NCBI Taxonomy" id="1759059"/>
    <lineage>
        <taxon>Bacteria</taxon>
        <taxon>Pseudomonadati</taxon>
        <taxon>Pseudomonadota</taxon>
        <taxon>Alphaproteobacteria</taxon>
        <taxon>Hyphomonadales</taxon>
        <taxon>Hyphomonadaceae</taxon>
        <taxon>Candidatus Viadribacter</taxon>
    </lineage>
</organism>
<dbReference type="InterPro" id="IPR042272">
    <property type="entry name" value="ATP12_ATP_synth-F1-assembly_N"/>
</dbReference>
<dbReference type="InterPro" id="IPR011419">
    <property type="entry name" value="ATP12_ATP_synth-F1-assembly"/>
</dbReference>
<sequence>MNVVTDAPALPRRFYEAVSVVENDGGFGVALDARTLRTPGGAVFVSPTRALAEACASEWAAQGEQIIPTSMPVSQFAFATLDWTVKNREQLVDYVTAFGETDLCCHRADAPSDLRAKQAVYWDPIVAWATETLGVTLPVVTGIIAARPGPQMLASLRQHALALDDFRMTALSQATGLAGSVLIGLALVRGKLTPDDAFNAAALDNLWGLEKWGEDDEARARLVREQAEFQAIGRFLGALG</sequence>
<proteinExistence type="inferred from homology"/>
<keyword evidence="5" id="KW-1185">Reference proteome</keyword>
<keyword evidence="3" id="KW-0143">Chaperone</keyword>
<accession>A0A1B1AMQ7</accession>
<dbReference type="SUPFAM" id="SSF160909">
    <property type="entry name" value="ATP12-like"/>
    <property type="match status" value="1"/>
</dbReference>
<dbReference type="KEGG" id="cbot:ATE48_19040"/>
<dbReference type="Pfam" id="PF07542">
    <property type="entry name" value="ATP12"/>
    <property type="match status" value="1"/>
</dbReference>
<evidence type="ECO:0008006" key="6">
    <source>
        <dbReference type="Google" id="ProtNLM"/>
    </source>
</evidence>
<dbReference type="STRING" id="1759059.ATE48_19040"/>
<dbReference type="InterPro" id="IPR023335">
    <property type="entry name" value="ATP12_ortho_dom_sf"/>
</dbReference>
<keyword evidence="2" id="KW-0809">Transit peptide</keyword>
<comment type="similarity">
    <text evidence="1">Belongs to the ATP12 family.</text>
</comment>
<dbReference type="Proteomes" id="UP000092498">
    <property type="component" value="Chromosome"/>
</dbReference>